<gene>
    <name evidence="3" type="ORF">BV898_16130</name>
</gene>
<keyword evidence="2" id="KW-0732">Signal</keyword>
<feature type="region of interest" description="Disordered" evidence="1">
    <location>
        <begin position="118"/>
        <end position="157"/>
    </location>
</feature>
<keyword evidence="4" id="KW-1185">Reference proteome</keyword>
<dbReference type="EMBL" id="MTYJ01000234">
    <property type="protein sequence ID" value="OWA51656.1"/>
    <property type="molecule type" value="Genomic_DNA"/>
</dbReference>
<proteinExistence type="predicted"/>
<organism evidence="3 4">
    <name type="scientific">Hypsibius exemplaris</name>
    <name type="common">Freshwater tardigrade</name>
    <dbReference type="NCBI Taxonomy" id="2072580"/>
    <lineage>
        <taxon>Eukaryota</taxon>
        <taxon>Metazoa</taxon>
        <taxon>Ecdysozoa</taxon>
        <taxon>Tardigrada</taxon>
        <taxon>Eutardigrada</taxon>
        <taxon>Parachela</taxon>
        <taxon>Hypsibioidea</taxon>
        <taxon>Hypsibiidae</taxon>
        <taxon>Hypsibius</taxon>
    </lineage>
</organism>
<feature type="compositionally biased region" description="Low complexity" evidence="1">
    <location>
        <begin position="120"/>
        <end position="157"/>
    </location>
</feature>
<feature type="signal peptide" evidence="2">
    <location>
        <begin position="1"/>
        <end position="26"/>
    </location>
</feature>
<reference evidence="4" key="1">
    <citation type="submission" date="2017-01" db="EMBL/GenBank/DDBJ databases">
        <title>Comparative genomics of anhydrobiosis in the tardigrade Hypsibius dujardini.</title>
        <authorList>
            <person name="Yoshida Y."/>
            <person name="Koutsovoulos G."/>
            <person name="Laetsch D."/>
            <person name="Stevens L."/>
            <person name="Kumar S."/>
            <person name="Horikawa D."/>
            <person name="Ishino K."/>
            <person name="Komine S."/>
            <person name="Tomita M."/>
            <person name="Blaxter M."/>
            <person name="Arakawa K."/>
        </authorList>
    </citation>
    <scope>NUCLEOTIDE SEQUENCE [LARGE SCALE GENOMIC DNA]</scope>
    <source>
        <strain evidence="4">Z151</strain>
    </source>
</reference>
<comment type="caution">
    <text evidence="3">The sequence shown here is derived from an EMBL/GenBank/DDBJ whole genome shotgun (WGS) entry which is preliminary data.</text>
</comment>
<sequence>MAIITRRSLLLALAIICSIAFSPIDGACRVDGEGCFDAVICCAGQTCQPAINNNSTGFCGVADFTLATPSIIPPQQTTPPVPRPPTPFNPVMTANSTIAPIGGQRTLQNSAVASTAVNHSTTLSTTQPSTSTSQTDTITVQTTRQTPTVTTVSSSFTAPSSTVTTAQTLRRSSVTSVTTSTIPPPIAPPLDTITYPTVLSTNMTFHGDGTYYDIGLGACGWINQDSELVSWLVYGNDMRLNLNFTPICGHCAVVHHGANSVQVKTGQVHGLQDGGY</sequence>
<name>A0A9X6NJL9_HYPEX</name>
<protein>
    <recommendedName>
        <fullName evidence="5">Chitin-binding type-4 domain-containing protein</fullName>
    </recommendedName>
</protein>
<evidence type="ECO:0000256" key="2">
    <source>
        <dbReference type="SAM" id="SignalP"/>
    </source>
</evidence>
<evidence type="ECO:0000256" key="1">
    <source>
        <dbReference type="SAM" id="MobiDB-lite"/>
    </source>
</evidence>
<accession>A0A9X6NJL9</accession>
<evidence type="ECO:0000313" key="3">
    <source>
        <dbReference type="EMBL" id="OWA51656.1"/>
    </source>
</evidence>
<feature type="chain" id="PRO_5040924127" description="Chitin-binding type-4 domain-containing protein" evidence="2">
    <location>
        <begin position="27"/>
        <end position="276"/>
    </location>
</feature>
<evidence type="ECO:0000313" key="4">
    <source>
        <dbReference type="Proteomes" id="UP000192578"/>
    </source>
</evidence>
<dbReference type="AlphaFoldDB" id="A0A9X6NJL9"/>
<evidence type="ECO:0008006" key="5">
    <source>
        <dbReference type="Google" id="ProtNLM"/>
    </source>
</evidence>
<dbReference type="Proteomes" id="UP000192578">
    <property type="component" value="Unassembled WGS sequence"/>
</dbReference>
<dbReference type="CDD" id="cd22191">
    <property type="entry name" value="DPBB_RlpA_EXP_N-like"/>
    <property type="match status" value="1"/>
</dbReference>
<dbReference type="OrthoDB" id="623670at2759"/>